<evidence type="ECO:0000313" key="3">
    <source>
        <dbReference type="EMBL" id="KKB08797.1"/>
    </source>
</evidence>
<organism evidence="3 4">
    <name type="scientific">Devosia chinhatensis</name>
    <dbReference type="NCBI Taxonomy" id="429727"/>
    <lineage>
        <taxon>Bacteria</taxon>
        <taxon>Pseudomonadati</taxon>
        <taxon>Pseudomonadota</taxon>
        <taxon>Alphaproteobacteria</taxon>
        <taxon>Hyphomicrobiales</taxon>
        <taxon>Devosiaceae</taxon>
        <taxon>Devosia</taxon>
    </lineage>
</organism>
<proteinExistence type="predicted"/>
<dbReference type="RefSeq" id="WP_046103486.1">
    <property type="nucleotide sequence ID" value="NZ_JZEY01000054.1"/>
</dbReference>
<dbReference type="OrthoDB" id="7595282at2"/>
<evidence type="ECO:0000259" key="2">
    <source>
        <dbReference type="Pfam" id="PF06527"/>
    </source>
</evidence>
<dbReference type="InterPro" id="IPR009492">
    <property type="entry name" value="TniQ"/>
</dbReference>
<reference evidence="3 4" key="1">
    <citation type="submission" date="2015-03" db="EMBL/GenBank/DDBJ databases">
        <authorList>
            <person name="Hassan Y."/>
            <person name="Lepp D."/>
            <person name="Li X.-Z."/>
            <person name="Zhou T."/>
        </authorList>
    </citation>
    <scope>NUCLEOTIDE SEQUENCE [LARGE SCALE GENOMIC DNA]</scope>
    <source>
        <strain evidence="3 4">IPL18</strain>
    </source>
</reference>
<gene>
    <name evidence="3" type="ORF">VE26_01620</name>
</gene>
<dbReference type="Proteomes" id="UP000033649">
    <property type="component" value="Unassembled WGS sequence"/>
</dbReference>
<sequence>MTGVDTTSRRPFPLQVAHQADEPAHALLLRTVAHNGSSSFRRVLRNCGVPSNHSVAKADLMLVAHLCGADEEMLRHATAQRLDEGVELLGQWLRSEYFSEMWRRWCPACLAEEPYHRVWWDVTTVTACPFHGVELVNRCGCDKPLRHGEHAMTHCRLTHDLREVEACSVSAVDAEVDSYVVHRLLGTGQHPHPLLDSTSLGKALHVMERLGRSLLAETMTVDQARRAFGIGQLLRAGYRALAEFPVNLDQLLDELVSRRTEADRTSTIRTYGSLLRWLRNEPGIRSDCPLASAIRQEIDRHAEKNFIVPHRIVVDGAPAVGVPMGVIASQLGMNVELSMRLAKTLDYPVASDHPIGNMMPPAVVGPYLERVRSLETMDAVMQILGVRRQIAIELADLGHLAYVCRPFDRNKPAKGKRGDKRDRRLRDAQWNNWYFEPGTASAFLDGLRSLVRPDVSVAPEDLVNMYWPTKMFATRAEVLRLVLDGTLPLRAIDQQASGMSGLMVSRSEAQRIMKLERRDGYPLREAAPMMGMNYNQLRSCISNELVVPVGEGTNLSITQAMIDAFKATYIRTAELSSMLGVKGPRVVIRHLSENGVDPIETTGEIALTLYRREEAVRAALRSPRPKVFKNSTERLRHQNALGLPLAPSFKHHAIRPDWNKRSKDRSGRVRTTDCK</sequence>
<dbReference type="Pfam" id="PF06527">
    <property type="entry name" value="TniQ"/>
    <property type="match status" value="1"/>
</dbReference>
<feature type="domain" description="TniQ" evidence="2">
    <location>
        <begin position="13"/>
        <end position="135"/>
    </location>
</feature>
<comment type="caution">
    <text evidence="3">The sequence shown here is derived from an EMBL/GenBank/DDBJ whole genome shotgun (WGS) entry which is preliminary data.</text>
</comment>
<feature type="region of interest" description="Disordered" evidence="1">
    <location>
        <begin position="654"/>
        <end position="675"/>
    </location>
</feature>
<dbReference type="PATRIC" id="fig|429727.3.peg.345"/>
<keyword evidence="4" id="KW-1185">Reference proteome</keyword>
<evidence type="ECO:0000313" key="4">
    <source>
        <dbReference type="Proteomes" id="UP000033649"/>
    </source>
</evidence>
<accession>A0A0F5FKQ8</accession>
<evidence type="ECO:0000256" key="1">
    <source>
        <dbReference type="SAM" id="MobiDB-lite"/>
    </source>
</evidence>
<dbReference type="EMBL" id="JZEY01000054">
    <property type="protein sequence ID" value="KKB08797.1"/>
    <property type="molecule type" value="Genomic_DNA"/>
</dbReference>
<protein>
    <recommendedName>
        <fullName evidence="2">TniQ domain-containing protein</fullName>
    </recommendedName>
</protein>
<name>A0A0F5FKQ8_9HYPH</name>
<dbReference type="AlphaFoldDB" id="A0A0F5FKQ8"/>
<dbReference type="STRING" id="429727.VE26_01620"/>